<dbReference type="PANTHER" id="PTHR10252">
    <property type="entry name" value="HISTONE-LIKE TRANSCRIPTION FACTOR CCAAT-RELATED"/>
    <property type="match status" value="1"/>
</dbReference>
<evidence type="ECO:0000256" key="1">
    <source>
        <dbReference type="ARBA" id="ARBA00004123"/>
    </source>
</evidence>
<evidence type="ECO:0000256" key="6">
    <source>
        <dbReference type="ARBA" id="ARBA00038129"/>
    </source>
</evidence>
<dbReference type="InterPro" id="IPR003958">
    <property type="entry name" value="CBFA_NFYB_domain"/>
</dbReference>
<gene>
    <name evidence="8" type="ORF">ECRASSUSDP1_LOCUS18757</name>
</gene>
<keyword evidence="9" id="KW-1185">Reference proteome</keyword>
<comment type="caution">
    <text evidence="8">The sequence shown here is derived from an EMBL/GenBank/DDBJ whole genome shotgun (WGS) entry which is preliminary data.</text>
</comment>
<comment type="subcellular location">
    <subcellularLocation>
        <location evidence="1">Nucleus</location>
    </subcellularLocation>
</comment>
<reference evidence="8" key="1">
    <citation type="submission" date="2023-07" db="EMBL/GenBank/DDBJ databases">
        <authorList>
            <consortium name="AG Swart"/>
            <person name="Singh M."/>
            <person name="Singh A."/>
            <person name="Seah K."/>
            <person name="Emmerich C."/>
        </authorList>
    </citation>
    <scope>NUCLEOTIDE SEQUENCE</scope>
    <source>
        <strain evidence="8">DP1</strain>
    </source>
</reference>
<name>A0AAD1XR56_EUPCR</name>
<keyword evidence="2" id="KW-0805">Transcription regulation</keyword>
<dbReference type="Pfam" id="PF00808">
    <property type="entry name" value="CBFD_NFYB_HMF"/>
    <property type="match status" value="1"/>
</dbReference>
<feature type="domain" description="Transcription factor CBF/NF-Y/archaeal histone" evidence="7">
    <location>
        <begin position="48"/>
        <end position="109"/>
    </location>
</feature>
<dbReference type="SUPFAM" id="SSF47113">
    <property type="entry name" value="Histone-fold"/>
    <property type="match status" value="1"/>
</dbReference>
<evidence type="ECO:0000256" key="3">
    <source>
        <dbReference type="ARBA" id="ARBA00023125"/>
    </source>
</evidence>
<dbReference type="EMBL" id="CAMPGE010019011">
    <property type="protein sequence ID" value="CAI2377373.1"/>
    <property type="molecule type" value="Genomic_DNA"/>
</dbReference>
<keyword evidence="5" id="KW-0539">Nucleus</keyword>
<dbReference type="GO" id="GO:0005634">
    <property type="term" value="C:nucleus"/>
    <property type="evidence" value="ECO:0007669"/>
    <property type="project" value="UniProtKB-SubCell"/>
</dbReference>
<evidence type="ECO:0000256" key="5">
    <source>
        <dbReference type="ARBA" id="ARBA00023242"/>
    </source>
</evidence>
<protein>
    <recommendedName>
        <fullName evidence="7">Transcription factor CBF/NF-Y/archaeal histone domain-containing protein</fullName>
    </recommendedName>
</protein>
<dbReference type="InterPro" id="IPR050568">
    <property type="entry name" value="Transcr_DNA_Rep_Reg"/>
</dbReference>
<dbReference type="AlphaFoldDB" id="A0AAD1XR56"/>
<dbReference type="GO" id="GO:0046982">
    <property type="term" value="F:protein heterodimerization activity"/>
    <property type="evidence" value="ECO:0007669"/>
    <property type="project" value="InterPro"/>
</dbReference>
<dbReference type="Gene3D" id="1.10.20.10">
    <property type="entry name" value="Histone, subunit A"/>
    <property type="match status" value="1"/>
</dbReference>
<dbReference type="GO" id="GO:0003677">
    <property type="term" value="F:DNA binding"/>
    <property type="evidence" value="ECO:0007669"/>
    <property type="project" value="UniProtKB-KW"/>
</dbReference>
<dbReference type="CDD" id="cd22908">
    <property type="entry name" value="HFD_NFYC-like"/>
    <property type="match status" value="1"/>
</dbReference>
<evidence type="ECO:0000313" key="9">
    <source>
        <dbReference type="Proteomes" id="UP001295684"/>
    </source>
</evidence>
<organism evidence="8 9">
    <name type="scientific">Euplotes crassus</name>
    <dbReference type="NCBI Taxonomy" id="5936"/>
    <lineage>
        <taxon>Eukaryota</taxon>
        <taxon>Sar</taxon>
        <taxon>Alveolata</taxon>
        <taxon>Ciliophora</taxon>
        <taxon>Intramacronucleata</taxon>
        <taxon>Spirotrichea</taxon>
        <taxon>Hypotrichia</taxon>
        <taxon>Euplotida</taxon>
        <taxon>Euplotidae</taxon>
        <taxon>Moneuplotes</taxon>
    </lineage>
</organism>
<proteinExistence type="inferred from homology"/>
<evidence type="ECO:0000256" key="2">
    <source>
        <dbReference type="ARBA" id="ARBA00023015"/>
    </source>
</evidence>
<dbReference type="InterPro" id="IPR009072">
    <property type="entry name" value="Histone-fold"/>
</dbReference>
<keyword evidence="4" id="KW-0804">Transcription</keyword>
<accession>A0AAD1XR56</accession>
<keyword evidence="3" id="KW-0238">DNA-binding</keyword>
<evidence type="ECO:0000259" key="7">
    <source>
        <dbReference type="Pfam" id="PF00808"/>
    </source>
</evidence>
<sequence>MSQPVLQNNIAKTHQYQEYVSRLDPIFEEMASRIRQMKKSPKSFKPQKFPLTKIKKIMKEEEDIQMISAEVPVLLSKACEMFITEITHRSYFHTKRAKRKVIQRSDLAQTIASDDIYDYLQDVMPKEELREAQENNSRGVESMVLRPIMAVEKVNKIEISNELTLPEVDEADLNMLPDNLNPSPLQDVIDDPKPSDPTLLQNSILTHLQRPKSLSGAI</sequence>
<dbReference type="Proteomes" id="UP001295684">
    <property type="component" value="Unassembled WGS sequence"/>
</dbReference>
<evidence type="ECO:0000313" key="8">
    <source>
        <dbReference type="EMBL" id="CAI2377373.1"/>
    </source>
</evidence>
<dbReference type="FunFam" id="1.10.20.10:FF:000062">
    <property type="entry name" value="Nuclear transcription factor Y subunit C"/>
    <property type="match status" value="1"/>
</dbReference>
<evidence type="ECO:0000256" key="4">
    <source>
        <dbReference type="ARBA" id="ARBA00023163"/>
    </source>
</evidence>
<comment type="similarity">
    <text evidence="6">Belongs to the NFYC/HAP5 subunit family.</text>
</comment>